<evidence type="ECO:0000313" key="3">
    <source>
        <dbReference type="EMBL" id="EFL44610.1"/>
    </source>
</evidence>
<dbReference type="PANTHER" id="PTHR16301">
    <property type="entry name" value="IMPACT-RELATED"/>
    <property type="match status" value="1"/>
</dbReference>
<organism evidence="3 4">
    <name type="scientific">Fannyhessea vaginae PB189-T1-4</name>
    <dbReference type="NCBI Taxonomy" id="866774"/>
    <lineage>
        <taxon>Bacteria</taxon>
        <taxon>Bacillati</taxon>
        <taxon>Actinomycetota</taxon>
        <taxon>Coriobacteriia</taxon>
        <taxon>Coriobacteriales</taxon>
        <taxon>Atopobiaceae</taxon>
        <taxon>Fannyhessea</taxon>
    </lineage>
</organism>
<gene>
    <name evidence="3" type="ORF">HMPREF9248_0633</name>
</gene>
<accession>A0ABN0B1D3</accession>
<feature type="domain" description="Impact N-terminal" evidence="2">
    <location>
        <begin position="28"/>
        <end position="129"/>
    </location>
</feature>
<dbReference type="SUPFAM" id="SSF54211">
    <property type="entry name" value="Ribosomal protein S5 domain 2-like"/>
    <property type="match status" value="1"/>
</dbReference>
<dbReference type="Pfam" id="PF01205">
    <property type="entry name" value="Impact_N"/>
    <property type="match status" value="1"/>
</dbReference>
<dbReference type="Gene3D" id="3.30.230.30">
    <property type="entry name" value="Impact, N-terminal domain"/>
    <property type="match status" value="1"/>
</dbReference>
<name>A0ABN0B1D3_9ACTN</name>
<evidence type="ECO:0000259" key="2">
    <source>
        <dbReference type="Pfam" id="PF01205"/>
    </source>
</evidence>
<comment type="caution">
    <text evidence="3">The sequence shown here is derived from an EMBL/GenBank/DDBJ whole genome shotgun (WGS) entry which is preliminary data.</text>
</comment>
<dbReference type="InterPro" id="IPR023582">
    <property type="entry name" value="Impact"/>
</dbReference>
<dbReference type="RefSeq" id="WP_006303618.1">
    <property type="nucleotide sequence ID" value="NZ_AEDQ01000009.1"/>
</dbReference>
<dbReference type="PANTHER" id="PTHR16301:SF20">
    <property type="entry name" value="IMPACT FAMILY MEMBER YIGZ"/>
    <property type="match status" value="1"/>
</dbReference>
<dbReference type="InterPro" id="IPR020568">
    <property type="entry name" value="Ribosomal_Su5_D2-typ_SF"/>
</dbReference>
<reference evidence="3 4" key="1">
    <citation type="submission" date="2010-08" db="EMBL/GenBank/DDBJ databases">
        <authorList>
            <person name="Durkin A.S."/>
            <person name="Madupu R."/>
            <person name="Torralba M."/>
            <person name="Gillis M."/>
            <person name="Methe B."/>
            <person name="Sutton G."/>
            <person name="Nelson K.E."/>
        </authorList>
    </citation>
    <scope>NUCLEOTIDE SEQUENCE [LARGE SCALE GENOMIC DNA]</scope>
    <source>
        <strain evidence="3 4">PB189-T1-4</strain>
    </source>
</reference>
<dbReference type="InterPro" id="IPR036956">
    <property type="entry name" value="Impact_N_sf"/>
</dbReference>
<evidence type="ECO:0000256" key="1">
    <source>
        <dbReference type="ARBA" id="ARBA00007665"/>
    </source>
</evidence>
<comment type="similarity">
    <text evidence="1">Belongs to the IMPACT family.</text>
</comment>
<evidence type="ECO:0000313" key="4">
    <source>
        <dbReference type="Proteomes" id="UP000004431"/>
    </source>
</evidence>
<protein>
    <submittedName>
        <fullName evidence="3">YigZ family protein</fullName>
    </submittedName>
</protein>
<dbReference type="EMBL" id="AEDQ01000009">
    <property type="protein sequence ID" value="EFL44610.1"/>
    <property type="molecule type" value="Genomic_DNA"/>
</dbReference>
<dbReference type="Proteomes" id="UP000004431">
    <property type="component" value="Unassembled WGS sequence"/>
</dbReference>
<dbReference type="InterPro" id="IPR001498">
    <property type="entry name" value="Impact_N"/>
</dbReference>
<sequence length="233" mass="24693">MNNSASHTSISIASSHAMLDELARVVVKKSVFIAYAARATTKHQAEEAIAQVRAAHPDARHVCSVWLLSTGEMHLSDDGEPSSTAALPMWNVLSSHHMCDVCMCVVRYFGGTLLGKGGLVRAYSDAALQGLHALTHAQALVSFGWLQTLVVSVSYAHFDKTVHVITHNGGVIIDTTFSAGVELEATFAAAAPDARQSDPTRASMVAELLVNSVSSSIITLVKEPYIGEIPAGV</sequence>
<proteinExistence type="inferred from homology"/>
<keyword evidence="4" id="KW-1185">Reference proteome</keyword>